<name>A0A7W7H309_9ACTN</name>
<sequence>MLNLAVILRESATARPGAPAILSDQGVITYGELDARSTRWPPP</sequence>
<dbReference type="Proteomes" id="UP000546162">
    <property type="component" value="Unassembled WGS sequence"/>
</dbReference>
<reference evidence="1 2" key="1">
    <citation type="submission" date="2020-08" db="EMBL/GenBank/DDBJ databases">
        <title>Sequencing the genomes of 1000 actinobacteria strains.</title>
        <authorList>
            <person name="Klenk H.-P."/>
        </authorList>
    </citation>
    <scope>NUCLEOTIDE SEQUENCE [LARGE SCALE GENOMIC DNA]</scope>
    <source>
        <strain evidence="1 2">DSM 45809</strain>
    </source>
</reference>
<dbReference type="RefSeq" id="WP_260418331.1">
    <property type="nucleotide sequence ID" value="NZ_BAABFG010000005.1"/>
</dbReference>
<comment type="caution">
    <text evidence="1">The sequence shown here is derived from an EMBL/GenBank/DDBJ whole genome shotgun (WGS) entry which is preliminary data.</text>
</comment>
<keyword evidence="2" id="KW-1185">Reference proteome</keyword>
<protein>
    <submittedName>
        <fullName evidence="1">Non-ribosomal peptide synthetase component E (Peptide arylation enzyme)</fullName>
    </submittedName>
</protein>
<evidence type="ECO:0000313" key="2">
    <source>
        <dbReference type="Proteomes" id="UP000546162"/>
    </source>
</evidence>
<dbReference type="EMBL" id="JACHNB010000001">
    <property type="protein sequence ID" value="MBB4742874.1"/>
    <property type="molecule type" value="Genomic_DNA"/>
</dbReference>
<gene>
    <name evidence="1" type="ORF">BJY16_006333</name>
</gene>
<proteinExistence type="predicted"/>
<evidence type="ECO:0000313" key="1">
    <source>
        <dbReference type="EMBL" id="MBB4742874.1"/>
    </source>
</evidence>
<accession>A0A7W7H309</accession>
<dbReference type="AlphaFoldDB" id="A0A7W7H309"/>
<organism evidence="1 2">
    <name type="scientific">Actinoplanes octamycinicus</name>
    <dbReference type="NCBI Taxonomy" id="135948"/>
    <lineage>
        <taxon>Bacteria</taxon>
        <taxon>Bacillati</taxon>
        <taxon>Actinomycetota</taxon>
        <taxon>Actinomycetes</taxon>
        <taxon>Micromonosporales</taxon>
        <taxon>Micromonosporaceae</taxon>
        <taxon>Actinoplanes</taxon>
    </lineage>
</organism>